<keyword evidence="1" id="KW-0040">ANK repeat</keyword>
<accession>A0A453GIN4</accession>
<evidence type="ECO:0000313" key="3">
    <source>
        <dbReference type="EnsemblPlants" id="AET3Gv21037300.34"/>
    </source>
</evidence>
<dbReference type="SUPFAM" id="SSF48403">
    <property type="entry name" value="Ankyrin repeat"/>
    <property type="match status" value="1"/>
</dbReference>
<dbReference type="InterPro" id="IPR002110">
    <property type="entry name" value="Ankyrin_rpt"/>
</dbReference>
<dbReference type="Gene3D" id="1.25.40.20">
    <property type="entry name" value="Ankyrin repeat-containing domain"/>
    <property type="match status" value="1"/>
</dbReference>
<proteinExistence type="predicted"/>
<name>A0A453GIN4_AEGTS</name>
<feature type="repeat" description="ANK" evidence="1">
    <location>
        <begin position="21"/>
        <end position="53"/>
    </location>
</feature>
<dbReference type="EnsemblPlants" id="AET3Gv21037300.34">
    <property type="protein sequence ID" value="AET3Gv21037300.34"/>
    <property type="gene ID" value="AET3Gv21037300"/>
</dbReference>
<organism evidence="3 4">
    <name type="scientific">Aegilops tauschii subsp. strangulata</name>
    <name type="common">Goatgrass</name>
    <dbReference type="NCBI Taxonomy" id="200361"/>
    <lineage>
        <taxon>Eukaryota</taxon>
        <taxon>Viridiplantae</taxon>
        <taxon>Streptophyta</taxon>
        <taxon>Embryophyta</taxon>
        <taxon>Tracheophyta</taxon>
        <taxon>Spermatophyta</taxon>
        <taxon>Magnoliopsida</taxon>
        <taxon>Liliopsida</taxon>
        <taxon>Poales</taxon>
        <taxon>Poaceae</taxon>
        <taxon>BOP clade</taxon>
        <taxon>Pooideae</taxon>
        <taxon>Triticodae</taxon>
        <taxon>Triticeae</taxon>
        <taxon>Triticinae</taxon>
        <taxon>Aegilops</taxon>
    </lineage>
</organism>
<keyword evidence="4" id="KW-1185">Reference proteome</keyword>
<reference evidence="4" key="1">
    <citation type="journal article" date="2014" name="Science">
        <title>Ancient hybridizations among the ancestral genomes of bread wheat.</title>
        <authorList>
            <consortium name="International Wheat Genome Sequencing Consortium,"/>
            <person name="Marcussen T."/>
            <person name="Sandve S.R."/>
            <person name="Heier L."/>
            <person name="Spannagl M."/>
            <person name="Pfeifer M."/>
            <person name="Jakobsen K.S."/>
            <person name="Wulff B.B."/>
            <person name="Steuernagel B."/>
            <person name="Mayer K.F."/>
            <person name="Olsen O.A."/>
        </authorList>
    </citation>
    <scope>NUCLEOTIDE SEQUENCE [LARGE SCALE GENOMIC DNA]</scope>
    <source>
        <strain evidence="4">cv. AL8/78</strain>
    </source>
</reference>
<sequence length="106" mass="11458">MAVCVYLVQELGVDVDATDETGYTPLVHAIIAGTVDTFQYLLDHGANPDKPDGQGSTPLHLAAAGGLSLCVLILFLCVLKFFVCVFWGDVMKLETDHVIYSLCKLI</sequence>
<keyword evidence="2" id="KW-0812">Transmembrane</keyword>
<feature type="transmembrane region" description="Helical" evidence="2">
    <location>
        <begin position="61"/>
        <end position="87"/>
    </location>
</feature>
<dbReference type="Pfam" id="PF12796">
    <property type="entry name" value="Ank_2"/>
    <property type="match status" value="1"/>
</dbReference>
<dbReference type="AlphaFoldDB" id="A0A453GIN4"/>
<reference evidence="3" key="3">
    <citation type="journal article" date="2017" name="Nature">
        <title>Genome sequence of the progenitor of the wheat D genome Aegilops tauschii.</title>
        <authorList>
            <person name="Luo M.C."/>
            <person name="Gu Y.Q."/>
            <person name="Puiu D."/>
            <person name="Wang H."/>
            <person name="Twardziok S.O."/>
            <person name="Deal K.R."/>
            <person name="Huo N."/>
            <person name="Zhu T."/>
            <person name="Wang L."/>
            <person name="Wang Y."/>
            <person name="McGuire P.E."/>
            <person name="Liu S."/>
            <person name="Long H."/>
            <person name="Ramasamy R.K."/>
            <person name="Rodriguez J.C."/>
            <person name="Van S.L."/>
            <person name="Yuan L."/>
            <person name="Wang Z."/>
            <person name="Xia Z."/>
            <person name="Xiao L."/>
            <person name="Anderson O.D."/>
            <person name="Ouyang S."/>
            <person name="Liang Y."/>
            <person name="Zimin A.V."/>
            <person name="Pertea G."/>
            <person name="Qi P."/>
            <person name="Bennetzen J.L."/>
            <person name="Dai X."/>
            <person name="Dawson M.W."/>
            <person name="Muller H.G."/>
            <person name="Kugler K."/>
            <person name="Rivarola-Duarte L."/>
            <person name="Spannagl M."/>
            <person name="Mayer K.F.X."/>
            <person name="Lu F.H."/>
            <person name="Bevan M.W."/>
            <person name="Leroy P."/>
            <person name="Li P."/>
            <person name="You F.M."/>
            <person name="Sun Q."/>
            <person name="Liu Z."/>
            <person name="Lyons E."/>
            <person name="Wicker T."/>
            <person name="Salzberg S.L."/>
            <person name="Devos K.M."/>
            <person name="Dvorak J."/>
        </authorList>
    </citation>
    <scope>NUCLEOTIDE SEQUENCE [LARGE SCALE GENOMIC DNA]</scope>
    <source>
        <strain evidence="3">cv. AL8/78</strain>
    </source>
</reference>
<protein>
    <submittedName>
        <fullName evidence="3">Uncharacterized protein</fullName>
    </submittedName>
</protein>
<dbReference type="Gramene" id="AET3Gv21037300.34">
    <property type="protein sequence ID" value="AET3Gv21037300.34"/>
    <property type="gene ID" value="AET3Gv21037300"/>
</dbReference>
<evidence type="ECO:0000313" key="4">
    <source>
        <dbReference type="Proteomes" id="UP000015105"/>
    </source>
</evidence>
<dbReference type="PROSITE" id="PS50297">
    <property type="entry name" value="ANK_REP_REGION"/>
    <property type="match status" value="1"/>
</dbReference>
<dbReference type="Proteomes" id="UP000015105">
    <property type="component" value="Chromosome 3D"/>
</dbReference>
<reference evidence="4" key="2">
    <citation type="journal article" date="2017" name="Nat. Plants">
        <title>The Aegilops tauschii genome reveals multiple impacts of transposons.</title>
        <authorList>
            <person name="Zhao G."/>
            <person name="Zou C."/>
            <person name="Li K."/>
            <person name="Wang K."/>
            <person name="Li T."/>
            <person name="Gao L."/>
            <person name="Zhang X."/>
            <person name="Wang H."/>
            <person name="Yang Z."/>
            <person name="Liu X."/>
            <person name="Jiang W."/>
            <person name="Mao L."/>
            <person name="Kong X."/>
            <person name="Jiao Y."/>
            <person name="Jia J."/>
        </authorList>
    </citation>
    <scope>NUCLEOTIDE SEQUENCE [LARGE SCALE GENOMIC DNA]</scope>
    <source>
        <strain evidence="4">cv. AL8/78</strain>
    </source>
</reference>
<dbReference type="SMART" id="SM00248">
    <property type="entry name" value="ANK"/>
    <property type="match status" value="2"/>
</dbReference>
<evidence type="ECO:0000256" key="2">
    <source>
        <dbReference type="SAM" id="Phobius"/>
    </source>
</evidence>
<keyword evidence="2" id="KW-1133">Transmembrane helix</keyword>
<dbReference type="PANTHER" id="PTHR46224">
    <property type="entry name" value="ANKYRIN REPEAT FAMILY PROTEIN"/>
    <property type="match status" value="1"/>
</dbReference>
<reference evidence="3" key="4">
    <citation type="submission" date="2019-03" db="UniProtKB">
        <authorList>
            <consortium name="EnsemblPlants"/>
        </authorList>
    </citation>
    <scope>IDENTIFICATION</scope>
</reference>
<dbReference type="PROSITE" id="PS50088">
    <property type="entry name" value="ANK_REPEAT"/>
    <property type="match status" value="1"/>
</dbReference>
<dbReference type="InterPro" id="IPR051616">
    <property type="entry name" value="Cul2-RING_E3_ligase_SR"/>
</dbReference>
<dbReference type="PANTHER" id="PTHR46224:SF48">
    <property type="entry name" value="OS02G0493050 PROTEIN"/>
    <property type="match status" value="1"/>
</dbReference>
<dbReference type="InterPro" id="IPR036770">
    <property type="entry name" value="Ankyrin_rpt-contain_sf"/>
</dbReference>
<keyword evidence="2" id="KW-0472">Membrane</keyword>
<reference evidence="3" key="5">
    <citation type="journal article" date="2021" name="G3 (Bethesda)">
        <title>Aegilops tauschii genome assembly Aet v5.0 features greater sequence contiguity and improved annotation.</title>
        <authorList>
            <person name="Wang L."/>
            <person name="Zhu T."/>
            <person name="Rodriguez J.C."/>
            <person name="Deal K.R."/>
            <person name="Dubcovsky J."/>
            <person name="McGuire P.E."/>
            <person name="Lux T."/>
            <person name="Spannagl M."/>
            <person name="Mayer K.F.X."/>
            <person name="Baldrich P."/>
            <person name="Meyers B.C."/>
            <person name="Huo N."/>
            <person name="Gu Y.Q."/>
            <person name="Zhou H."/>
            <person name="Devos K.M."/>
            <person name="Bennetzen J.L."/>
            <person name="Unver T."/>
            <person name="Budak H."/>
            <person name="Gulick P.J."/>
            <person name="Galiba G."/>
            <person name="Kalapos B."/>
            <person name="Nelson D.R."/>
            <person name="Li P."/>
            <person name="You F.M."/>
            <person name="Luo M.C."/>
            <person name="Dvorak J."/>
        </authorList>
    </citation>
    <scope>NUCLEOTIDE SEQUENCE [LARGE SCALE GENOMIC DNA]</scope>
    <source>
        <strain evidence="3">cv. AL8/78</strain>
    </source>
</reference>
<evidence type="ECO:0000256" key="1">
    <source>
        <dbReference type="PROSITE-ProRule" id="PRU00023"/>
    </source>
</evidence>